<dbReference type="GO" id="GO:0009787">
    <property type="term" value="P:regulation of abscisic acid-activated signaling pathway"/>
    <property type="evidence" value="ECO:0007669"/>
    <property type="project" value="InterPro"/>
</dbReference>
<name>A0A4S8KCQ4_MUSBA</name>
<keyword evidence="1" id="KW-1133">Transmembrane helix</keyword>
<dbReference type="PANTHER" id="PTHR35474">
    <property type="entry name" value="ATP PHOSPHORIBOSYLTRANSFERASE REGULATORY SUBUNIT"/>
    <property type="match status" value="1"/>
</dbReference>
<proteinExistence type="predicted"/>
<accession>A0A4S8KCQ4</accession>
<comment type="caution">
    <text evidence="2">The sequence shown here is derived from an EMBL/GenBank/DDBJ whole genome shotgun (WGS) entry which is preliminary data.</text>
</comment>
<evidence type="ECO:0000256" key="1">
    <source>
        <dbReference type="SAM" id="Phobius"/>
    </source>
</evidence>
<evidence type="ECO:0000313" key="2">
    <source>
        <dbReference type="EMBL" id="THU72952.1"/>
    </source>
</evidence>
<gene>
    <name evidence="2" type="ORF">C4D60_Mb04t17640</name>
</gene>
<sequence length="252" mass="28522">MAASSVSVSFSSSRLRWPRPSSSHRRRDLLLRSLALPPSSRLSSPLPYASKRFSSYSQVSNHSSNPLRRIIPKRHINLVKVAPRIENSGLLAARRQWLWFPTLARGLAISAAKVMGRTTTMMTMRMTGVWIFSRRSYTACSERSLDGPEGPSGRCCLLPFPLNWYAQPFRVSDDRILDLLVGFSVNGVLILASLWILKAFLEVICTFGSMVFISILLVRGIWSGISYMRINQYSYKNRMDDEDSRWSGVQPT</sequence>
<reference evidence="2 3" key="1">
    <citation type="journal article" date="2019" name="Nat. Plants">
        <title>Genome sequencing of Musa balbisiana reveals subgenome evolution and function divergence in polyploid bananas.</title>
        <authorList>
            <person name="Yao X."/>
        </authorList>
    </citation>
    <scope>NUCLEOTIDE SEQUENCE [LARGE SCALE GENOMIC DNA]</scope>
    <source>
        <strain evidence="3">cv. DH-PKW</strain>
        <tissue evidence="2">Leaves</tissue>
    </source>
</reference>
<dbReference type="InterPro" id="IPR039324">
    <property type="entry name" value="SHW1"/>
</dbReference>
<dbReference type="PANTHER" id="PTHR35474:SF1">
    <property type="entry name" value="ATP PHOSPHORIBOSYLTRANSFERASE REGULATORY SUBUNIT"/>
    <property type="match status" value="1"/>
</dbReference>
<keyword evidence="3" id="KW-1185">Reference proteome</keyword>
<keyword evidence="1" id="KW-0812">Transmembrane</keyword>
<evidence type="ECO:0000313" key="3">
    <source>
        <dbReference type="Proteomes" id="UP000317650"/>
    </source>
</evidence>
<feature type="transmembrane region" description="Helical" evidence="1">
    <location>
        <begin position="176"/>
        <end position="197"/>
    </location>
</feature>
<dbReference type="Proteomes" id="UP000317650">
    <property type="component" value="Chromosome 4"/>
</dbReference>
<dbReference type="EMBL" id="PYDT01000001">
    <property type="protein sequence ID" value="THU72952.1"/>
    <property type="molecule type" value="Genomic_DNA"/>
</dbReference>
<feature type="transmembrane region" description="Helical" evidence="1">
    <location>
        <begin position="97"/>
        <end position="116"/>
    </location>
</feature>
<feature type="transmembrane region" description="Helical" evidence="1">
    <location>
        <begin position="203"/>
        <end position="222"/>
    </location>
</feature>
<organism evidence="2 3">
    <name type="scientific">Musa balbisiana</name>
    <name type="common">Banana</name>
    <dbReference type="NCBI Taxonomy" id="52838"/>
    <lineage>
        <taxon>Eukaryota</taxon>
        <taxon>Viridiplantae</taxon>
        <taxon>Streptophyta</taxon>
        <taxon>Embryophyta</taxon>
        <taxon>Tracheophyta</taxon>
        <taxon>Spermatophyta</taxon>
        <taxon>Magnoliopsida</taxon>
        <taxon>Liliopsida</taxon>
        <taxon>Zingiberales</taxon>
        <taxon>Musaceae</taxon>
        <taxon>Musa</taxon>
    </lineage>
</organism>
<keyword evidence="1" id="KW-0472">Membrane</keyword>
<dbReference type="AlphaFoldDB" id="A0A4S8KCQ4"/>
<protein>
    <submittedName>
        <fullName evidence="2">Uncharacterized protein</fullName>
    </submittedName>
</protein>
<dbReference type="GO" id="GO:0010100">
    <property type="term" value="P:negative regulation of photomorphogenesis"/>
    <property type="evidence" value="ECO:0007669"/>
    <property type="project" value="InterPro"/>
</dbReference>